<protein>
    <recommendedName>
        <fullName evidence="3">Zinc finger protein</fullName>
    </recommendedName>
</protein>
<proteinExistence type="predicted"/>
<evidence type="ECO:0008006" key="3">
    <source>
        <dbReference type="Google" id="ProtNLM"/>
    </source>
</evidence>
<name>A0ABX0JC36_9BACL</name>
<reference evidence="1" key="1">
    <citation type="submission" date="2020-03" db="EMBL/GenBank/DDBJ databases">
        <title>Draft sequencing of Paenibacilllus sp. S3N08.</title>
        <authorList>
            <person name="Kim D.-U."/>
        </authorList>
    </citation>
    <scope>NUCLEOTIDE SEQUENCE</scope>
    <source>
        <strain evidence="1">S3N08</strain>
    </source>
</reference>
<organism evidence="1 2">
    <name type="scientific">Paenibacillus agricola</name>
    <dbReference type="NCBI Taxonomy" id="2716264"/>
    <lineage>
        <taxon>Bacteria</taxon>
        <taxon>Bacillati</taxon>
        <taxon>Bacillota</taxon>
        <taxon>Bacilli</taxon>
        <taxon>Bacillales</taxon>
        <taxon>Paenibacillaceae</taxon>
        <taxon>Paenibacillus</taxon>
    </lineage>
</organism>
<keyword evidence="2" id="KW-1185">Reference proteome</keyword>
<dbReference type="EMBL" id="JAAOIW010000011">
    <property type="protein sequence ID" value="NHN33123.1"/>
    <property type="molecule type" value="Genomic_DNA"/>
</dbReference>
<gene>
    <name evidence="1" type="ORF">G9U52_25225</name>
</gene>
<sequence length="198" mass="23606">MSWETTNREKSACGCDLGYVLRETRSDDWNRTEENATLHCIECQTNFVAYSYDVHRSGMTESIQRWVRKDDYEVFERTKREGDTIEQKARTQLTEYLRTQYLDRWMSIFEEVPRNKKAVWTKLKQINMINISYSNYCKRTSDLEEDIVSYVSTYYVQPLFKVLIISSEPMIESINALPNEARQRHNEARVAMMKRSFS</sequence>
<comment type="caution">
    <text evidence="1">The sequence shown here is derived from an EMBL/GenBank/DDBJ whole genome shotgun (WGS) entry which is preliminary data.</text>
</comment>
<accession>A0ABX0JC36</accession>
<dbReference type="Proteomes" id="UP001165962">
    <property type="component" value="Unassembled WGS sequence"/>
</dbReference>
<evidence type="ECO:0000313" key="1">
    <source>
        <dbReference type="EMBL" id="NHN33123.1"/>
    </source>
</evidence>
<dbReference type="RefSeq" id="WP_166153438.1">
    <property type="nucleotide sequence ID" value="NZ_JAAOIW010000011.1"/>
</dbReference>
<evidence type="ECO:0000313" key="2">
    <source>
        <dbReference type="Proteomes" id="UP001165962"/>
    </source>
</evidence>